<dbReference type="CDD" id="cd01029">
    <property type="entry name" value="TOPRIM_primases"/>
    <property type="match status" value="1"/>
</dbReference>
<evidence type="ECO:0000256" key="1">
    <source>
        <dbReference type="ARBA" id="ARBA00022478"/>
    </source>
</evidence>
<evidence type="ECO:0000256" key="9">
    <source>
        <dbReference type="ARBA" id="ARBA00023163"/>
    </source>
</evidence>
<keyword evidence="6" id="KW-0479">Metal-binding</keyword>
<name>A0A6H1ZRQ8_9ZZZZ</name>
<keyword evidence="5" id="KW-0235">DNA replication</keyword>
<dbReference type="EMBL" id="MT144822">
    <property type="protein sequence ID" value="QJI00012.1"/>
    <property type="molecule type" value="Genomic_DNA"/>
</dbReference>
<evidence type="ECO:0000256" key="2">
    <source>
        <dbReference type="ARBA" id="ARBA00022515"/>
    </source>
</evidence>
<accession>A0A6H1ZRQ8</accession>
<keyword evidence="1" id="KW-0240">DNA-directed RNA polymerase</keyword>
<evidence type="ECO:0000313" key="12">
    <source>
        <dbReference type="EMBL" id="QJI00012.1"/>
    </source>
</evidence>
<dbReference type="InterPro" id="IPR002694">
    <property type="entry name" value="Znf_CHC2"/>
</dbReference>
<evidence type="ECO:0000259" key="10">
    <source>
        <dbReference type="SMART" id="SM00400"/>
    </source>
</evidence>
<keyword evidence="9" id="KW-0804">Transcription</keyword>
<dbReference type="SUPFAM" id="SSF56731">
    <property type="entry name" value="DNA primase core"/>
    <property type="match status" value="1"/>
</dbReference>
<dbReference type="PANTHER" id="PTHR30313">
    <property type="entry name" value="DNA PRIMASE"/>
    <property type="match status" value="1"/>
</dbReference>
<keyword evidence="7" id="KW-0863">Zinc-finger</keyword>
<evidence type="ECO:0000256" key="6">
    <source>
        <dbReference type="ARBA" id="ARBA00022723"/>
    </source>
</evidence>
<keyword evidence="4" id="KW-0548">Nucleotidyltransferase</keyword>
<dbReference type="GO" id="GO:0006269">
    <property type="term" value="P:DNA replication, synthesis of primer"/>
    <property type="evidence" value="ECO:0007669"/>
    <property type="project" value="UniProtKB-KW"/>
</dbReference>
<dbReference type="GO" id="GO:0000428">
    <property type="term" value="C:DNA-directed RNA polymerase complex"/>
    <property type="evidence" value="ECO:0007669"/>
    <property type="project" value="UniProtKB-KW"/>
</dbReference>
<dbReference type="SUPFAM" id="SSF57783">
    <property type="entry name" value="Zinc beta-ribbon"/>
    <property type="match status" value="1"/>
</dbReference>
<dbReference type="EMBL" id="MT144178">
    <property type="protein sequence ID" value="QJA50169.1"/>
    <property type="molecule type" value="Genomic_DNA"/>
</dbReference>
<dbReference type="GO" id="GO:0005737">
    <property type="term" value="C:cytoplasm"/>
    <property type="evidence" value="ECO:0007669"/>
    <property type="project" value="TreeGrafter"/>
</dbReference>
<gene>
    <name evidence="11" type="ORF">TM448A01627_0004</name>
    <name evidence="12" type="ORF">TM448B01789_0010</name>
</gene>
<organism evidence="11">
    <name type="scientific">viral metagenome</name>
    <dbReference type="NCBI Taxonomy" id="1070528"/>
    <lineage>
        <taxon>unclassified sequences</taxon>
        <taxon>metagenomes</taxon>
        <taxon>organismal metagenomes</taxon>
    </lineage>
</organism>
<dbReference type="InterPro" id="IPR006171">
    <property type="entry name" value="TOPRIM_dom"/>
</dbReference>
<protein>
    <submittedName>
        <fullName evidence="11">Putative primase</fullName>
    </submittedName>
</protein>
<dbReference type="Gene3D" id="3.90.580.10">
    <property type="entry name" value="Zinc finger, CHC2-type domain"/>
    <property type="match status" value="1"/>
</dbReference>
<dbReference type="Pfam" id="PF01807">
    <property type="entry name" value="Zn_ribbon_DnaG"/>
    <property type="match status" value="1"/>
</dbReference>
<feature type="domain" description="Zinc finger CHC2-type" evidence="10">
    <location>
        <begin position="40"/>
        <end position="94"/>
    </location>
</feature>
<keyword evidence="2" id="KW-0639">Primosome</keyword>
<proteinExistence type="predicted"/>
<dbReference type="AlphaFoldDB" id="A0A6H1ZRQ8"/>
<dbReference type="PANTHER" id="PTHR30313:SF2">
    <property type="entry name" value="DNA PRIMASE"/>
    <property type="match status" value="1"/>
</dbReference>
<dbReference type="InterPro" id="IPR055570">
    <property type="entry name" value="DUF7146"/>
</dbReference>
<keyword evidence="3" id="KW-0808">Transferase</keyword>
<dbReference type="Pfam" id="PF23639">
    <property type="entry name" value="DUF7146"/>
    <property type="match status" value="1"/>
</dbReference>
<dbReference type="GO" id="GO:0003899">
    <property type="term" value="F:DNA-directed RNA polymerase activity"/>
    <property type="evidence" value="ECO:0007669"/>
    <property type="project" value="InterPro"/>
</dbReference>
<sequence length="312" mass="33240">MSFMENPRFARLDLEAIRADNPLPSVVGGAIKLHRAGNEFKGLCPFHAERSPSFTIYRGGRRFMCFGCGAEGDVFDFVSRMHGVGLRDAAIMLGHGEVVTTAVAPLPPAEDEDSDRVDEARAIWANAAPAAGTLAETYLRSRGLSLPIPETIRFAQLRYGSRGPEHPCLVAAVSGPDNNLCGIQRSYLRGDGMGKAEVPKPKLSLGKVRCGAIRLAPAARSLIVCEGLEDGLSLAQVFGLAVWVACGSAMLPSMRLPEFVRDVAVGGDNDSAGRDAAAKAANALSERGHGVRVFFPSEPHKDFNDELRGAAL</sequence>
<dbReference type="InterPro" id="IPR034154">
    <property type="entry name" value="TOPRIM_DnaG/twinkle"/>
</dbReference>
<evidence type="ECO:0000256" key="5">
    <source>
        <dbReference type="ARBA" id="ARBA00022705"/>
    </source>
</evidence>
<dbReference type="GO" id="GO:0003677">
    <property type="term" value="F:DNA binding"/>
    <property type="evidence" value="ECO:0007669"/>
    <property type="project" value="InterPro"/>
</dbReference>
<evidence type="ECO:0000256" key="4">
    <source>
        <dbReference type="ARBA" id="ARBA00022695"/>
    </source>
</evidence>
<dbReference type="SMART" id="SM00400">
    <property type="entry name" value="ZnF_CHCC"/>
    <property type="match status" value="1"/>
</dbReference>
<evidence type="ECO:0000256" key="7">
    <source>
        <dbReference type="ARBA" id="ARBA00022771"/>
    </source>
</evidence>
<dbReference type="InterPro" id="IPR036977">
    <property type="entry name" value="DNA_primase_Znf_CHC2"/>
</dbReference>
<reference evidence="11" key="1">
    <citation type="submission" date="2020-03" db="EMBL/GenBank/DDBJ databases">
        <title>The deep terrestrial virosphere.</title>
        <authorList>
            <person name="Holmfeldt K."/>
            <person name="Nilsson E."/>
            <person name="Simone D."/>
            <person name="Lopez-Fernandez M."/>
            <person name="Wu X."/>
            <person name="de Brujin I."/>
            <person name="Lundin D."/>
            <person name="Andersson A."/>
            <person name="Bertilsson S."/>
            <person name="Dopson M."/>
        </authorList>
    </citation>
    <scope>NUCLEOTIDE SEQUENCE</scope>
    <source>
        <strain evidence="11">TM448A01627</strain>
        <strain evidence="12">TM448B01789</strain>
    </source>
</reference>
<dbReference type="GO" id="GO:0008270">
    <property type="term" value="F:zinc ion binding"/>
    <property type="evidence" value="ECO:0007669"/>
    <property type="project" value="UniProtKB-KW"/>
</dbReference>
<evidence type="ECO:0000256" key="3">
    <source>
        <dbReference type="ARBA" id="ARBA00022679"/>
    </source>
</evidence>
<evidence type="ECO:0000256" key="8">
    <source>
        <dbReference type="ARBA" id="ARBA00022833"/>
    </source>
</evidence>
<dbReference type="GO" id="GO:1990077">
    <property type="term" value="C:primosome complex"/>
    <property type="evidence" value="ECO:0007669"/>
    <property type="project" value="UniProtKB-KW"/>
</dbReference>
<dbReference type="InterPro" id="IPR050219">
    <property type="entry name" value="DnaG_primase"/>
</dbReference>
<dbReference type="Gene3D" id="3.40.1360.10">
    <property type="match status" value="1"/>
</dbReference>
<dbReference type="Pfam" id="PF13362">
    <property type="entry name" value="Toprim_3"/>
    <property type="match status" value="1"/>
</dbReference>
<keyword evidence="8" id="KW-0862">Zinc</keyword>
<evidence type="ECO:0000313" key="11">
    <source>
        <dbReference type="EMBL" id="QJA50169.1"/>
    </source>
</evidence>